<dbReference type="InterPro" id="IPR029058">
    <property type="entry name" value="AB_hydrolase_fold"/>
</dbReference>
<organism evidence="5 6">
    <name type="scientific">Puccinia coronata f. sp. avenae</name>
    <dbReference type="NCBI Taxonomy" id="200324"/>
    <lineage>
        <taxon>Eukaryota</taxon>
        <taxon>Fungi</taxon>
        <taxon>Dikarya</taxon>
        <taxon>Basidiomycota</taxon>
        <taxon>Pucciniomycotina</taxon>
        <taxon>Pucciniomycetes</taxon>
        <taxon>Pucciniales</taxon>
        <taxon>Pucciniaceae</taxon>
        <taxon>Puccinia</taxon>
    </lineage>
</organism>
<reference evidence="5 6" key="1">
    <citation type="submission" date="2017-11" db="EMBL/GenBank/DDBJ databases">
        <title>De novo assembly and phasing of dikaryotic genomes from two isolates of Puccinia coronata f. sp. avenae, the causal agent of oat crown rust.</title>
        <authorList>
            <person name="Miller M.E."/>
            <person name="Zhang Y."/>
            <person name="Omidvar V."/>
            <person name="Sperschneider J."/>
            <person name="Schwessinger B."/>
            <person name="Raley C."/>
            <person name="Palmer J.M."/>
            <person name="Garnica D."/>
            <person name="Upadhyaya N."/>
            <person name="Rathjen J."/>
            <person name="Taylor J.M."/>
            <person name="Park R.F."/>
            <person name="Dodds P.N."/>
            <person name="Hirsch C.D."/>
            <person name="Kianian S.F."/>
            <person name="Figueroa M."/>
        </authorList>
    </citation>
    <scope>NUCLEOTIDE SEQUENCE [LARGE SCALE GENOMIC DNA]</scope>
    <source>
        <strain evidence="5">12SD80</strain>
    </source>
</reference>
<comment type="caution">
    <text evidence="5">The sequence shown here is derived from an EMBL/GenBank/DDBJ whole genome shotgun (WGS) entry which is preliminary data.</text>
</comment>
<protein>
    <recommendedName>
        <fullName evidence="3">AB hydrolase-1 domain-containing protein</fullName>
    </recommendedName>
</protein>
<accession>A0A2N5TJH1</accession>
<dbReference type="Gene3D" id="3.40.50.1820">
    <property type="entry name" value="alpha/beta hydrolase"/>
    <property type="match status" value="1"/>
</dbReference>
<dbReference type="Proteomes" id="UP000235392">
    <property type="component" value="Unassembled WGS sequence"/>
</dbReference>
<evidence type="ECO:0000313" key="6">
    <source>
        <dbReference type="Proteomes" id="UP000235392"/>
    </source>
</evidence>
<keyword evidence="2" id="KW-0378">Hydrolase</keyword>
<evidence type="ECO:0000313" key="5">
    <source>
        <dbReference type="EMBL" id="PLW25641.1"/>
    </source>
</evidence>
<gene>
    <name evidence="5" type="ORF">PCASD_23535</name>
    <name evidence="4" type="ORF">PCASD_24349</name>
</gene>
<dbReference type="EMBL" id="PGCI01000521">
    <property type="protein sequence ID" value="PLW25641.1"/>
    <property type="molecule type" value="Genomic_DNA"/>
</dbReference>
<dbReference type="PANTHER" id="PTHR46118:SF4">
    <property type="entry name" value="PROTEIN ABHD11"/>
    <property type="match status" value="1"/>
</dbReference>
<evidence type="ECO:0000256" key="2">
    <source>
        <dbReference type="ARBA" id="ARBA00022801"/>
    </source>
</evidence>
<evidence type="ECO:0000313" key="4">
    <source>
        <dbReference type="EMBL" id="PLW07298.1"/>
    </source>
</evidence>
<feature type="domain" description="AB hydrolase-1" evidence="3">
    <location>
        <begin position="130"/>
        <end position="216"/>
    </location>
</feature>
<dbReference type="GO" id="GO:0052689">
    <property type="term" value="F:carboxylic ester hydrolase activity"/>
    <property type="evidence" value="ECO:0007669"/>
    <property type="project" value="TreeGrafter"/>
</dbReference>
<dbReference type="EMBL" id="PGCI01001141">
    <property type="protein sequence ID" value="PLW07298.1"/>
    <property type="molecule type" value="Genomic_DNA"/>
</dbReference>
<evidence type="ECO:0000256" key="1">
    <source>
        <dbReference type="ARBA" id="ARBA00008645"/>
    </source>
</evidence>
<dbReference type="AlphaFoldDB" id="A0A2N5TJH1"/>
<name>A0A2N5TJH1_9BASI</name>
<comment type="similarity">
    <text evidence="1">Belongs to the AB hydrolase superfamily.</text>
</comment>
<sequence>MWIDRVSKPICGGNLTRWTHYRRSSQATAVRSTNCITTARIGLERVGGSRLYSGLKKEGRQEGFQIARLPFQVPTTRSFVAASGHFVEQGSTFSSSISIEPGGPIVLPSERFEPPSVRTSSGSQHDPLSPIIILHGLFGSKQNWRSLAKRLSQATGRIVYTLDLRNHGESQATPGFTSYLDYSSDIKHFIQTNSLKNVTLIGHSMGGKVAMTLALESSMDEKREHGFVIEKLVVVDISPAKGPISSSFLTYIDAFREINSSRVSSRKQADEILAKYEKDLGRRQFLLTNLKKVEKCAANVGGGSVTHEYVIRLPVEVLGEQLSSNQVGDFPFEPTPSSESDACRFVRPSLFIKGAHSKYINKYNIPTIAAFFADHNHS</sequence>
<dbReference type="InterPro" id="IPR000073">
    <property type="entry name" value="AB_hydrolase_1"/>
</dbReference>
<dbReference type="Pfam" id="PF00561">
    <property type="entry name" value="Abhydrolase_1"/>
    <property type="match status" value="1"/>
</dbReference>
<dbReference type="SUPFAM" id="SSF53474">
    <property type="entry name" value="alpha/beta-Hydrolases"/>
    <property type="match status" value="1"/>
</dbReference>
<dbReference type="PANTHER" id="PTHR46118">
    <property type="entry name" value="PROTEIN ABHD11"/>
    <property type="match status" value="1"/>
</dbReference>
<dbReference type="GO" id="GO:0005739">
    <property type="term" value="C:mitochondrion"/>
    <property type="evidence" value="ECO:0007669"/>
    <property type="project" value="TreeGrafter"/>
</dbReference>
<evidence type="ECO:0000259" key="3">
    <source>
        <dbReference type="Pfam" id="PF00561"/>
    </source>
</evidence>
<proteinExistence type="inferred from homology"/>